<accession>A0A821NBV0</accession>
<evidence type="ECO:0000313" key="3">
    <source>
        <dbReference type="Proteomes" id="UP000663880"/>
    </source>
</evidence>
<sequence length="77" mass="8205">MSPRKGREMAFHVFREVVTRRGWGARAGYITAAGLVGRGARGDRCAAGGESTAVERRASDMAARPPRAAAPRPGPRE</sequence>
<comment type="caution">
    <text evidence="2">The sequence shown here is derived from an EMBL/GenBank/DDBJ whole genome shotgun (WGS) entry which is preliminary data.</text>
</comment>
<evidence type="ECO:0000313" key="2">
    <source>
        <dbReference type="EMBL" id="CAF4783917.1"/>
    </source>
</evidence>
<keyword evidence="3" id="KW-1185">Reference proteome</keyword>
<name>A0A821NBV0_9NEOP</name>
<feature type="compositionally biased region" description="Low complexity" evidence="1">
    <location>
        <begin position="60"/>
        <end position="71"/>
    </location>
</feature>
<protein>
    <submittedName>
        <fullName evidence="2">Uncharacterized protein</fullName>
    </submittedName>
</protein>
<evidence type="ECO:0000256" key="1">
    <source>
        <dbReference type="SAM" id="MobiDB-lite"/>
    </source>
</evidence>
<dbReference type="AlphaFoldDB" id="A0A821NBV0"/>
<organism evidence="2 3">
    <name type="scientific">Pieris macdunnoughi</name>
    <dbReference type="NCBI Taxonomy" id="345717"/>
    <lineage>
        <taxon>Eukaryota</taxon>
        <taxon>Metazoa</taxon>
        <taxon>Ecdysozoa</taxon>
        <taxon>Arthropoda</taxon>
        <taxon>Hexapoda</taxon>
        <taxon>Insecta</taxon>
        <taxon>Pterygota</taxon>
        <taxon>Neoptera</taxon>
        <taxon>Endopterygota</taxon>
        <taxon>Lepidoptera</taxon>
        <taxon>Glossata</taxon>
        <taxon>Ditrysia</taxon>
        <taxon>Papilionoidea</taxon>
        <taxon>Pieridae</taxon>
        <taxon>Pierinae</taxon>
        <taxon>Pieris</taxon>
    </lineage>
</organism>
<gene>
    <name evidence="2" type="ORF">PMACD_LOCUS2494</name>
</gene>
<proteinExistence type="predicted"/>
<dbReference type="EMBL" id="CAJOBZ010000004">
    <property type="protein sequence ID" value="CAF4783917.1"/>
    <property type="molecule type" value="Genomic_DNA"/>
</dbReference>
<feature type="region of interest" description="Disordered" evidence="1">
    <location>
        <begin position="40"/>
        <end position="77"/>
    </location>
</feature>
<dbReference type="Proteomes" id="UP000663880">
    <property type="component" value="Unassembled WGS sequence"/>
</dbReference>
<reference evidence="2" key="1">
    <citation type="submission" date="2021-02" db="EMBL/GenBank/DDBJ databases">
        <authorList>
            <person name="Steward A R."/>
        </authorList>
    </citation>
    <scope>NUCLEOTIDE SEQUENCE</scope>
</reference>